<sequence length="80" mass="9032">MKIIALLTTLLFSATLTSACGSNAYRCITRESSEKDWQLSKKCGGKVGADEDCYCSHWAEYFMDPYGDQIEKFKECFLPS</sequence>
<gene>
    <name evidence="2" type="ORF">B0T14DRAFT_566016</name>
</gene>
<evidence type="ECO:0000313" key="3">
    <source>
        <dbReference type="Proteomes" id="UP001175000"/>
    </source>
</evidence>
<organism evidence="2 3">
    <name type="scientific">Immersiella caudata</name>
    <dbReference type="NCBI Taxonomy" id="314043"/>
    <lineage>
        <taxon>Eukaryota</taxon>
        <taxon>Fungi</taxon>
        <taxon>Dikarya</taxon>
        <taxon>Ascomycota</taxon>
        <taxon>Pezizomycotina</taxon>
        <taxon>Sordariomycetes</taxon>
        <taxon>Sordariomycetidae</taxon>
        <taxon>Sordariales</taxon>
        <taxon>Lasiosphaeriaceae</taxon>
        <taxon>Immersiella</taxon>
    </lineage>
</organism>
<dbReference type="Proteomes" id="UP001175000">
    <property type="component" value="Unassembled WGS sequence"/>
</dbReference>
<dbReference type="PROSITE" id="PS51257">
    <property type="entry name" value="PROKAR_LIPOPROTEIN"/>
    <property type="match status" value="1"/>
</dbReference>
<name>A0AA39WPE0_9PEZI</name>
<evidence type="ECO:0000256" key="1">
    <source>
        <dbReference type="SAM" id="SignalP"/>
    </source>
</evidence>
<feature type="chain" id="PRO_5041336554" evidence="1">
    <location>
        <begin position="20"/>
        <end position="80"/>
    </location>
</feature>
<reference evidence="2" key="1">
    <citation type="submission" date="2023-06" db="EMBL/GenBank/DDBJ databases">
        <title>Genome-scale phylogeny and comparative genomics of the fungal order Sordariales.</title>
        <authorList>
            <consortium name="Lawrence Berkeley National Laboratory"/>
            <person name="Hensen N."/>
            <person name="Bonometti L."/>
            <person name="Westerberg I."/>
            <person name="Brannstrom I.O."/>
            <person name="Guillou S."/>
            <person name="Cros-Aarteil S."/>
            <person name="Calhoun S."/>
            <person name="Haridas S."/>
            <person name="Kuo A."/>
            <person name="Mondo S."/>
            <person name="Pangilinan J."/>
            <person name="Riley R."/>
            <person name="Labutti K."/>
            <person name="Andreopoulos B."/>
            <person name="Lipzen A."/>
            <person name="Chen C."/>
            <person name="Yanf M."/>
            <person name="Daum C."/>
            <person name="Ng V."/>
            <person name="Clum A."/>
            <person name="Steindorff A."/>
            <person name="Ohm R."/>
            <person name="Martin F."/>
            <person name="Silar P."/>
            <person name="Natvig D."/>
            <person name="Lalanne C."/>
            <person name="Gautier V."/>
            <person name="Ament-Velasquez S.L."/>
            <person name="Kruys A."/>
            <person name="Hutchinson M.I."/>
            <person name="Powell A.J."/>
            <person name="Barry K."/>
            <person name="Miller A.N."/>
            <person name="Grigoriev I.V."/>
            <person name="Debuchy R."/>
            <person name="Gladieux P."/>
            <person name="Thoren M.H."/>
            <person name="Johannesson H."/>
        </authorList>
    </citation>
    <scope>NUCLEOTIDE SEQUENCE</scope>
    <source>
        <strain evidence="2">CBS 606.72</strain>
    </source>
</reference>
<feature type="signal peptide" evidence="1">
    <location>
        <begin position="1"/>
        <end position="19"/>
    </location>
</feature>
<keyword evidence="3" id="KW-1185">Reference proteome</keyword>
<accession>A0AA39WPE0</accession>
<comment type="caution">
    <text evidence="2">The sequence shown here is derived from an EMBL/GenBank/DDBJ whole genome shotgun (WGS) entry which is preliminary data.</text>
</comment>
<dbReference type="EMBL" id="JAULSU010000004">
    <property type="protein sequence ID" value="KAK0619124.1"/>
    <property type="molecule type" value="Genomic_DNA"/>
</dbReference>
<keyword evidence="1" id="KW-0732">Signal</keyword>
<proteinExistence type="predicted"/>
<evidence type="ECO:0000313" key="2">
    <source>
        <dbReference type="EMBL" id="KAK0619124.1"/>
    </source>
</evidence>
<dbReference type="AlphaFoldDB" id="A0AA39WPE0"/>
<protein>
    <submittedName>
        <fullName evidence="2">Uncharacterized protein</fullName>
    </submittedName>
</protein>